<evidence type="ECO:0000313" key="2">
    <source>
        <dbReference type="EMBL" id="GFT98434.1"/>
    </source>
</evidence>
<proteinExistence type="predicted"/>
<keyword evidence="3" id="KW-1185">Reference proteome</keyword>
<dbReference type="EMBL" id="BMAW01075771">
    <property type="protein sequence ID" value="GFT98434.1"/>
    <property type="molecule type" value="Genomic_DNA"/>
</dbReference>
<evidence type="ECO:0000256" key="1">
    <source>
        <dbReference type="SAM" id="MobiDB-lite"/>
    </source>
</evidence>
<organism evidence="2 3">
    <name type="scientific">Nephila pilipes</name>
    <name type="common">Giant wood spider</name>
    <name type="synonym">Nephila maculata</name>
    <dbReference type="NCBI Taxonomy" id="299642"/>
    <lineage>
        <taxon>Eukaryota</taxon>
        <taxon>Metazoa</taxon>
        <taxon>Ecdysozoa</taxon>
        <taxon>Arthropoda</taxon>
        <taxon>Chelicerata</taxon>
        <taxon>Arachnida</taxon>
        <taxon>Araneae</taxon>
        <taxon>Araneomorphae</taxon>
        <taxon>Entelegynae</taxon>
        <taxon>Araneoidea</taxon>
        <taxon>Nephilidae</taxon>
        <taxon>Nephila</taxon>
    </lineage>
</organism>
<accession>A0A8X6UBS9</accession>
<evidence type="ECO:0000313" key="3">
    <source>
        <dbReference type="Proteomes" id="UP000887013"/>
    </source>
</evidence>
<sequence length="81" mass="9199">MKAFESFSEVLKGRHRKLLQEWKDGGERCDMLSSLAIRLCKCDFSFPENRGTKSGLHKSIFQPKPLGESIDEEESHASINS</sequence>
<dbReference type="Proteomes" id="UP000887013">
    <property type="component" value="Unassembled WGS sequence"/>
</dbReference>
<dbReference type="AlphaFoldDB" id="A0A8X6UBS9"/>
<comment type="caution">
    <text evidence="2">The sequence shown here is derived from an EMBL/GenBank/DDBJ whole genome shotgun (WGS) entry which is preliminary data.</text>
</comment>
<name>A0A8X6UBS9_NEPPI</name>
<reference evidence="2" key="1">
    <citation type="submission" date="2020-08" db="EMBL/GenBank/DDBJ databases">
        <title>Multicomponent nature underlies the extraordinary mechanical properties of spider dragline silk.</title>
        <authorList>
            <person name="Kono N."/>
            <person name="Nakamura H."/>
            <person name="Mori M."/>
            <person name="Yoshida Y."/>
            <person name="Ohtoshi R."/>
            <person name="Malay A.D."/>
            <person name="Moran D.A.P."/>
            <person name="Tomita M."/>
            <person name="Numata K."/>
            <person name="Arakawa K."/>
        </authorList>
    </citation>
    <scope>NUCLEOTIDE SEQUENCE</scope>
</reference>
<feature type="region of interest" description="Disordered" evidence="1">
    <location>
        <begin position="56"/>
        <end position="81"/>
    </location>
</feature>
<protein>
    <submittedName>
        <fullName evidence="2">Uncharacterized protein</fullName>
    </submittedName>
</protein>
<gene>
    <name evidence="2" type="ORF">NPIL_547531</name>
</gene>